<evidence type="ECO:0000256" key="4">
    <source>
        <dbReference type="ARBA" id="ARBA00022984"/>
    </source>
</evidence>
<keyword evidence="6" id="KW-0961">Cell wall biogenesis/degradation</keyword>
<dbReference type="InterPro" id="IPR016181">
    <property type="entry name" value="Acyl_CoA_acyltransferase"/>
</dbReference>
<accession>A0A1F6NL52</accession>
<evidence type="ECO:0000256" key="7">
    <source>
        <dbReference type="SAM" id="Phobius"/>
    </source>
</evidence>
<dbReference type="GO" id="GO:0016755">
    <property type="term" value="F:aminoacyltransferase activity"/>
    <property type="evidence" value="ECO:0007669"/>
    <property type="project" value="InterPro"/>
</dbReference>
<feature type="transmembrane region" description="Helical" evidence="7">
    <location>
        <begin position="50"/>
        <end position="71"/>
    </location>
</feature>
<gene>
    <name evidence="8" type="ORF">A2261_01980</name>
</gene>
<evidence type="ECO:0000256" key="1">
    <source>
        <dbReference type="ARBA" id="ARBA00009943"/>
    </source>
</evidence>
<dbReference type="PANTHER" id="PTHR36174:SF1">
    <property type="entry name" value="LIPID II:GLYCINE GLYCYLTRANSFERASE"/>
    <property type="match status" value="1"/>
</dbReference>
<evidence type="ECO:0000313" key="9">
    <source>
        <dbReference type="Proteomes" id="UP000177803"/>
    </source>
</evidence>
<comment type="caution">
    <text evidence="8">The sequence shown here is derived from an EMBL/GenBank/DDBJ whole genome shotgun (WGS) entry which is preliminary data.</text>
</comment>
<keyword evidence="3" id="KW-0133">Cell shape</keyword>
<evidence type="ECO:0000256" key="3">
    <source>
        <dbReference type="ARBA" id="ARBA00022960"/>
    </source>
</evidence>
<dbReference type="InterPro" id="IPR003447">
    <property type="entry name" value="FEMABX"/>
</dbReference>
<keyword evidence="5" id="KW-0012">Acyltransferase</keyword>
<dbReference type="Pfam" id="PF02388">
    <property type="entry name" value="FemAB"/>
    <property type="match status" value="2"/>
</dbReference>
<reference evidence="8 9" key="1">
    <citation type="journal article" date="2016" name="Nat. Commun.">
        <title>Thousands of microbial genomes shed light on interconnected biogeochemical processes in an aquifer system.</title>
        <authorList>
            <person name="Anantharaman K."/>
            <person name="Brown C.T."/>
            <person name="Hug L.A."/>
            <person name="Sharon I."/>
            <person name="Castelle C.J."/>
            <person name="Probst A.J."/>
            <person name="Thomas B.C."/>
            <person name="Singh A."/>
            <person name="Wilkins M.J."/>
            <person name="Karaoz U."/>
            <person name="Brodie E.L."/>
            <person name="Williams K.H."/>
            <person name="Hubbard S.S."/>
            <person name="Banfield J.F."/>
        </authorList>
    </citation>
    <scope>NUCLEOTIDE SEQUENCE [LARGE SCALE GENOMIC DNA]</scope>
</reference>
<dbReference type="Gene3D" id="3.40.630.30">
    <property type="match status" value="2"/>
</dbReference>
<dbReference type="SUPFAM" id="SSF55729">
    <property type="entry name" value="Acyl-CoA N-acyltransferases (Nat)"/>
    <property type="match status" value="2"/>
</dbReference>
<proteinExistence type="inferred from homology"/>
<comment type="similarity">
    <text evidence="1">Belongs to the FemABX family.</text>
</comment>
<dbReference type="GO" id="GO:0071555">
    <property type="term" value="P:cell wall organization"/>
    <property type="evidence" value="ECO:0007669"/>
    <property type="project" value="UniProtKB-KW"/>
</dbReference>
<keyword evidence="7" id="KW-1133">Transmembrane helix</keyword>
<sequence length="328" mass="37806">MKIPQSKEQWDGWILGNTAHHQFPQSWEWGEILRSEGRAIERYIFEKDGVINALAQVIVVLLPFGGVYGFVPKGPVLAQNYTGGILDNFRNFFIERKVVFTRVEPSYPLLPISNFTPVPTIDINPRATVILDLTKDEAHLQNEMHQKTRYNIHLAQKKNLIVKTEKNLAVFLKLMKQTAKRDGFRLHTDKHYRAIFDSEMSRQITIYHENAPVASGVFIQFGDTFTYLYGASDHEYRALMAPYLVQWEGIKMGKSLGCKYYDFFGIAPGQRNRGGEYIYDPHHQYAGVTRFKFGFGGEVSTAPGTIDLVVDMPKYCLYKILRWVRRLL</sequence>
<dbReference type="InterPro" id="IPR050644">
    <property type="entry name" value="PG_Glycine_Bridge_Synth"/>
</dbReference>
<keyword evidence="7" id="KW-0812">Transmembrane</keyword>
<evidence type="ECO:0000313" key="8">
    <source>
        <dbReference type="EMBL" id="OGH84631.1"/>
    </source>
</evidence>
<keyword evidence="2" id="KW-0808">Transferase</keyword>
<dbReference type="AlphaFoldDB" id="A0A1F6NL52"/>
<dbReference type="Proteomes" id="UP000177803">
    <property type="component" value="Unassembled WGS sequence"/>
</dbReference>
<dbReference type="EMBL" id="MFQR01000011">
    <property type="protein sequence ID" value="OGH84631.1"/>
    <property type="molecule type" value="Genomic_DNA"/>
</dbReference>
<dbReference type="GO" id="GO:0009252">
    <property type="term" value="P:peptidoglycan biosynthetic process"/>
    <property type="evidence" value="ECO:0007669"/>
    <property type="project" value="UniProtKB-KW"/>
</dbReference>
<evidence type="ECO:0008006" key="10">
    <source>
        <dbReference type="Google" id="ProtNLM"/>
    </source>
</evidence>
<evidence type="ECO:0000256" key="2">
    <source>
        <dbReference type="ARBA" id="ARBA00022679"/>
    </source>
</evidence>
<dbReference type="GO" id="GO:0008360">
    <property type="term" value="P:regulation of cell shape"/>
    <property type="evidence" value="ECO:0007669"/>
    <property type="project" value="UniProtKB-KW"/>
</dbReference>
<evidence type="ECO:0000256" key="5">
    <source>
        <dbReference type="ARBA" id="ARBA00023315"/>
    </source>
</evidence>
<organism evidence="8 9">
    <name type="scientific">Candidatus Magasanikbacteria bacterium RIFOXYA2_FULL_44_8</name>
    <dbReference type="NCBI Taxonomy" id="1798696"/>
    <lineage>
        <taxon>Bacteria</taxon>
        <taxon>Candidatus Magasanikiibacteriota</taxon>
    </lineage>
</organism>
<keyword evidence="7" id="KW-0472">Membrane</keyword>
<protein>
    <recommendedName>
        <fullName evidence="10">BioF2-like acetyltransferase domain-containing protein</fullName>
    </recommendedName>
</protein>
<name>A0A1F6NL52_9BACT</name>
<dbReference type="PANTHER" id="PTHR36174">
    <property type="entry name" value="LIPID II:GLYCINE GLYCYLTRANSFERASE"/>
    <property type="match status" value="1"/>
</dbReference>
<dbReference type="PROSITE" id="PS51191">
    <property type="entry name" value="FEMABX"/>
    <property type="match status" value="1"/>
</dbReference>
<keyword evidence="4" id="KW-0573">Peptidoglycan synthesis</keyword>
<evidence type="ECO:0000256" key="6">
    <source>
        <dbReference type="ARBA" id="ARBA00023316"/>
    </source>
</evidence>